<dbReference type="Proteomes" id="UP001054846">
    <property type="component" value="Chromosome"/>
</dbReference>
<gene>
    <name evidence="1" type="ORF">ISF26_19535</name>
</gene>
<evidence type="ECO:0000313" key="1">
    <source>
        <dbReference type="EMBL" id="UFP93937.1"/>
    </source>
</evidence>
<dbReference type="EMBL" id="CP063845">
    <property type="protein sequence ID" value="UFP93937.1"/>
    <property type="molecule type" value="Genomic_DNA"/>
</dbReference>
<name>A0ABY3PJW3_9CYAN</name>
<reference evidence="1 2" key="1">
    <citation type="journal article" date="2021" name="Genome Biol. Evol.">
        <title>Complete Genome Sequencing of a Novel Gloeobacter Species from a Waterfall Cave in Mexico.</title>
        <authorList>
            <person name="Saw J.H."/>
            <person name="Cardona T."/>
            <person name="Montejano G."/>
        </authorList>
    </citation>
    <scope>NUCLEOTIDE SEQUENCE [LARGE SCALE GENOMIC DNA]</scope>
    <source>
        <strain evidence="1">MG652769</strain>
    </source>
</reference>
<accession>A0ABY3PJW3</accession>
<sequence length="71" mass="7849">MALSELLPALQALDRSDKLRAMQFLLQELSKEEASGRLDATEYSVWSPHEAFEAAGTLLALLKLDGTRSDE</sequence>
<dbReference type="RefSeq" id="WP_230840992.1">
    <property type="nucleotide sequence ID" value="NZ_CP063845.1"/>
</dbReference>
<keyword evidence="2" id="KW-1185">Reference proteome</keyword>
<proteinExistence type="predicted"/>
<evidence type="ECO:0000313" key="2">
    <source>
        <dbReference type="Proteomes" id="UP001054846"/>
    </source>
</evidence>
<organism evidence="1 2">
    <name type="scientific">Gloeobacter morelensis MG652769</name>
    <dbReference type="NCBI Taxonomy" id="2781736"/>
    <lineage>
        <taxon>Bacteria</taxon>
        <taxon>Bacillati</taxon>
        <taxon>Cyanobacteriota</taxon>
        <taxon>Cyanophyceae</taxon>
        <taxon>Gloeobacterales</taxon>
        <taxon>Gloeobacteraceae</taxon>
        <taxon>Gloeobacter</taxon>
        <taxon>Gloeobacter morelensis</taxon>
    </lineage>
</organism>
<protein>
    <submittedName>
        <fullName evidence="1">Uncharacterized protein</fullName>
    </submittedName>
</protein>